<reference evidence="4" key="1">
    <citation type="submission" date="2021-10" db="EMBL/GenBank/DDBJ databases">
        <authorList>
            <person name="Dean J.D."/>
            <person name="Kim M.K."/>
            <person name="Newey C.N."/>
            <person name="Stoker T.S."/>
            <person name="Thompson D.W."/>
            <person name="Grose J.H."/>
        </authorList>
    </citation>
    <scope>NUCLEOTIDE SEQUENCE</scope>
    <source>
        <strain evidence="4">BT635</strain>
    </source>
</reference>
<comment type="caution">
    <text evidence="4">The sequence shown here is derived from an EMBL/GenBank/DDBJ whole genome shotgun (WGS) entry which is preliminary data.</text>
</comment>
<dbReference type="Pfam" id="PF07819">
    <property type="entry name" value="PGAP1"/>
    <property type="match status" value="1"/>
</dbReference>
<evidence type="ECO:0000259" key="2">
    <source>
        <dbReference type="Pfam" id="PF07819"/>
    </source>
</evidence>
<keyword evidence="5" id="KW-1185">Reference proteome</keyword>
<dbReference type="NCBIfam" id="TIGR04183">
    <property type="entry name" value="Por_Secre_tail"/>
    <property type="match status" value="1"/>
</dbReference>
<keyword evidence="1" id="KW-0732">Signal</keyword>
<evidence type="ECO:0000313" key="4">
    <source>
        <dbReference type="EMBL" id="MCB2378519.1"/>
    </source>
</evidence>
<feature type="domain" description="Secretion system C-terminal sorting" evidence="3">
    <location>
        <begin position="1023"/>
        <end position="1108"/>
    </location>
</feature>
<accession>A0ABS8AHQ7</accession>
<dbReference type="InterPro" id="IPR029058">
    <property type="entry name" value="AB_hydrolase_fold"/>
</dbReference>
<proteinExistence type="predicted"/>
<dbReference type="SUPFAM" id="SSF53474">
    <property type="entry name" value="alpha/beta-Hydrolases"/>
    <property type="match status" value="1"/>
</dbReference>
<feature type="signal peptide" evidence="1">
    <location>
        <begin position="1"/>
        <end position="19"/>
    </location>
</feature>
<organism evidence="4 5">
    <name type="scientific">Hymenobacter nitidus</name>
    <dbReference type="NCBI Taxonomy" id="2880929"/>
    <lineage>
        <taxon>Bacteria</taxon>
        <taxon>Pseudomonadati</taxon>
        <taxon>Bacteroidota</taxon>
        <taxon>Cytophagia</taxon>
        <taxon>Cytophagales</taxon>
        <taxon>Hymenobacteraceae</taxon>
        <taxon>Hymenobacter</taxon>
    </lineage>
</organism>
<dbReference type="Pfam" id="PF18962">
    <property type="entry name" value="Por_Secre_tail"/>
    <property type="match status" value="1"/>
</dbReference>
<dbReference type="InterPro" id="IPR026444">
    <property type="entry name" value="Secre_tail"/>
</dbReference>
<evidence type="ECO:0000256" key="1">
    <source>
        <dbReference type="SAM" id="SignalP"/>
    </source>
</evidence>
<protein>
    <submittedName>
        <fullName evidence="4">T9SS type A sorting domain-containing protein</fullName>
    </submittedName>
</protein>
<gene>
    <name evidence="4" type="ORF">LGH70_13040</name>
</gene>
<dbReference type="Proteomes" id="UP001165297">
    <property type="component" value="Unassembled WGS sequence"/>
</dbReference>
<dbReference type="InterPro" id="IPR012908">
    <property type="entry name" value="PGAP1-ab_dom-like"/>
</dbReference>
<name>A0ABS8AHQ7_9BACT</name>
<evidence type="ECO:0000313" key="5">
    <source>
        <dbReference type="Proteomes" id="UP001165297"/>
    </source>
</evidence>
<feature type="chain" id="PRO_5045168626" evidence="1">
    <location>
        <begin position="20"/>
        <end position="1116"/>
    </location>
</feature>
<evidence type="ECO:0000259" key="3">
    <source>
        <dbReference type="Pfam" id="PF18962"/>
    </source>
</evidence>
<dbReference type="EMBL" id="JAJADQ010000006">
    <property type="protein sequence ID" value="MCB2378519.1"/>
    <property type="molecule type" value="Genomic_DNA"/>
</dbReference>
<sequence length="1116" mass="120099">MKKALLIMSLLGLSLASWAQEATSLSQDLQSSLSTLDRNRIKTGVLYDLTLPVSKPEQFTGNGQATNSYANWEQQYAEFYQASLNKTNLPTLSALREQINGKIANGQVPLLVLDYTYDKLLPDAAAQKLITVDSLQARVYDGPDLSRSPYTQGRIFASALPIETYTGSYELYIGPEFYFTNNATKPADLWVDTGAGTGWQQLQMGTAMPAVWNNPEVYSRGTDALTTTTDQQQVTVYSAGAYAVTAVRQARGASMLPDVALGLASSRSWGGYARSRAMGWVKWGAGNTTGKFRKPMVFVEGIDFERKRAGSKCDNYAPATTGPISLSSFQLASCGSGANALTGLGIFRNGEAGWNEMVDYNGEYKALEMLPALRTQLTQQGYDVVFLDFTDGADLIQNNAMVLVELLDYINNPNNRTADAQESVVMGASMGGQVARFALAWMEQQNICHNAKLYVSMDSPHRGANIPIGIQHMFDRLSDVWIGAGSARDVKEKLLRPAARQMLVYHFDDGAAMAYRNEWQAWQSSANSYPSLMRRVAVANGSKQATQQPGMWPGCELLSIDTSFNPALAITGQGYSYALPGASSRGNHNVVFRYQKPYSFNWHYKQVSASTPAYDTAPGSTYRTGGIARDESGIFNNGFESNTFMPTTSVLDVVASGPIGSANLNYNLSTNIPDPTVPNRAKYAFDAYFAPDVNEPHVQITNGTSSGQGNASYYSNNTAWILNELAQSNHALPQSLSTIYNFGNIYRHLLPSVQVNSGGELYINNGYLPVNGGTAATQAAPPVGNFEMYTSNCGTVVQLNSGGIFAVGVNSTYTASLNMATRSLLDLRSGGRVDVNAGSVLRIKSGATLVVRAGSVLNVYGQVIVESGAFLCVENQASIVVASGGQYTVNPGVTSSANPALNLGTLACGTSGPSCSSSSVVLTTTTSNATACAATYRFTASGSNIGTNYQWAIDGYPVPSYNGRTYVEVRLDAYTTEVTVDVSVSSSCSGVLPVTAHKYAMKFVNPKCGGMAREATTAQRISLYPNPSDNYLLVTSKDPARTAVTTEAEAAGAPGKAYDFQAFRVELYDGRGKQVNAQQTQQGELRLDTSKIPNGLYHIKVIQGDEVLQENISIQH</sequence>
<feature type="domain" description="GPI inositol-deacylase PGAP1-like alpha/beta" evidence="2">
    <location>
        <begin position="397"/>
        <end position="492"/>
    </location>
</feature>
<dbReference type="RefSeq" id="WP_226186280.1">
    <property type="nucleotide sequence ID" value="NZ_JAJADQ010000006.1"/>
</dbReference>
<dbReference type="Gene3D" id="3.40.50.1820">
    <property type="entry name" value="alpha/beta hydrolase"/>
    <property type="match status" value="1"/>
</dbReference>